<feature type="transmembrane region" description="Helical" evidence="8">
    <location>
        <begin position="18"/>
        <end position="36"/>
    </location>
</feature>
<evidence type="ECO:0000313" key="11">
    <source>
        <dbReference type="Proteomes" id="UP000612282"/>
    </source>
</evidence>
<feature type="transmembrane region" description="Helical" evidence="8">
    <location>
        <begin position="136"/>
        <end position="155"/>
    </location>
</feature>
<keyword evidence="4 8" id="KW-0812">Transmembrane</keyword>
<accession>A0ABQ3XI14</accession>
<feature type="compositionally biased region" description="Low complexity" evidence="7">
    <location>
        <begin position="193"/>
        <end position="204"/>
    </location>
</feature>
<feature type="region of interest" description="Disordered" evidence="7">
    <location>
        <begin position="190"/>
        <end position="222"/>
    </location>
</feature>
<feature type="transmembrane region" description="Helical" evidence="8">
    <location>
        <begin position="100"/>
        <end position="116"/>
    </location>
</feature>
<feature type="transmembrane region" description="Helical" evidence="8">
    <location>
        <begin position="167"/>
        <end position="187"/>
    </location>
</feature>
<gene>
    <name evidence="10" type="ORF">Aco03nite_065340</name>
</gene>
<evidence type="ECO:0000256" key="5">
    <source>
        <dbReference type="ARBA" id="ARBA00022989"/>
    </source>
</evidence>
<comment type="similarity">
    <text evidence="2">Belongs to the DedA family.</text>
</comment>
<evidence type="ECO:0000256" key="3">
    <source>
        <dbReference type="ARBA" id="ARBA00022475"/>
    </source>
</evidence>
<dbReference type="InterPro" id="IPR032816">
    <property type="entry name" value="VTT_dom"/>
</dbReference>
<dbReference type="RefSeq" id="WP_203801735.1">
    <property type="nucleotide sequence ID" value="NZ_BAAAQE010000006.1"/>
</dbReference>
<sequence length="222" mass="22425">MNSVAVPENLMPLICSPWLYLIVFAMVTVDGFLPIVPSEAVVIAVSALSATGSPNLVALIAATIAGGIAGDRIAYLLGLKAGHRVTTGKLAVARDKAGKALLRYGAVAILVGRFLPGGRAATTWTSGSVALPLSRFGLVSVLASVAWAAYMISLGRVGGSVFADMPLLGAAIGLALGTVLTAVYGLVEKRRSPSGPADAGAAAPRYREASSDARPLAGQSVG</sequence>
<evidence type="ECO:0000256" key="6">
    <source>
        <dbReference type="ARBA" id="ARBA00023136"/>
    </source>
</evidence>
<evidence type="ECO:0000256" key="7">
    <source>
        <dbReference type="SAM" id="MobiDB-lite"/>
    </source>
</evidence>
<keyword evidence="3" id="KW-1003">Cell membrane</keyword>
<protein>
    <submittedName>
        <fullName evidence="10">Membrane protein</fullName>
    </submittedName>
</protein>
<evidence type="ECO:0000256" key="8">
    <source>
        <dbReference type="SAM" id="Phobius"/>
    </source>
</evidence>
<keyword evidence="11" id="KW-1185">Reference proteome</keyword>
<organism evidence="10 11">
    <name type="scientific">Actinoplanes couchii</name>
    <dbReference type="NCBI Taxonomy" id="403638"/>
    <lineage>
        <taxon>Bacteria</taxon>
        <taxon>Bacillati</taxon>
        <taxon>Actinomycetota</taxon>
        <taxon>Actinomycetes</taxon>
        <taxon>Micromonosporales</taxon>
        <taxon>Micromonosporaceae</taxon>
        <taxon>Actinoplanes</taxon>
    </lineage>
</organism>
<dbReference type="Proteomes" id="UP000612282">
    <property type="component" value="Unassembled WGS sequence"/>
</dbReference>
<keyword evidence="6 8" id="KW-0472">Membrane</keyword>
<evidence type="ECO:0000256" key="2">
    <source>
        <dbReference type="ARBA" id="ARBA00010792"/>
    </source>
</evidence>
<keyword evidence="5 8" id="KW-1133">Transmembrane helix</keyword>
<dbReference type="PANTHER" id="PTHR42709:SF6">
    <property type="entry name" value="UNDECAPRENYL PHOSPHATE TRANSPORTER A"/>
    <property type="match status" value="1"/>
</dbReference>
<feature type="transmembrane region" description="Helical" evidence="8">
    <location>
        <begin position="56"/>
        <end position="79"/>
    </location>
</feature>
<evidence type="ECO:0000259" key="9">
    <source>
        <dbReference type="Pfam" id="PF09335"/>
    </source>
</evidence>
<evidence type="ECO:0000256" key="1">
    <source>
        <dbReference type="ARBA" id="ARBA00004651"/>
    </source>
</evidence>
<proteinExistence type="inferred from homology"/>
<dbReference type="PANTHER" id="PTHR42709">
    <property type="entry name" value="ALKALINE PHOSPHATASE LIKE PROTEIN"/>
    <property type="match status" value="1"/>
</dbReference>
<name>A0ABQ3XI14_9ACTN</name>
<comment type="caution">
    <text evidence="10">The sequence shown here is derived from an EMBL/GenBank/DDBJ whole genome shotgun (WGS) entry which is preliminary data.</text>
</comment>
<comment type="subcellular location">
    <subcellularLocation>
        <location evidence="1">Cell membrane</location>
        <topology evidence="1">Multi-pass membrane protein</topology>
    </subcellularLocation>
</comment>
<dbReference type="EMBL" id="BOMG01000082">
    <property type="protein sequence ID" value="GID58130.1"/>
    <property type="molecule type" value="Genomic_DNA"/>
</dbReference>
<dbReference type="Pfam" id="PF09335">
    <property type="entry name" value="VTT_dom"/>
    <property type="match status" value="1"/>
</dbReference>
<evidence type="ECO:0000256" key="4">
    <source>
        <dbReference type="ARBA" id="ARBA00022692"/>
    </source>
</evidence>
<reference evidence="10 11" key="1">
    <citation type="submission" date="2021-01" db="EMBL/GenBank/DDBJ databases">
        <title>Whole genome shotgun sequence of Actinoplanes couchii NBRC 106145.</title>
        <authorList>
            <person name="Komaki H."/>
            <person name="Tamura T."/>
        </authorList>
    </citation>
    <scope>NUCLEOTIDE SEQUENCE [LARGE SCALE GENOMIC DNA]</scope>
    <source>
        <strain evidence="10 11">NBRC 106145</strain>
    </source>
</reference>
<evidence type="ECO:0000313" key="10">
    <source>
        <dbReference type="EMBL" id="GID58130.1"/>
    </source>
</evidence>
<feature type="domain" description="VTT" evidence="9">
    <location>
        <begin position="36"/>
        <end position="156"/>
    </location>
</feature>
<dbReference type="InterPro" id="IPR051311">
    <property type="entry name" value="DedA_domain"/>
</dbReference>